<evidence type="ECO:0000313" key="2">
    <source>
        <dbReference type="Proteomes" id="UP000251795"/>
    </source>
</evidence>
<proteinExistence type="predicted"/>
<dbReference type="Gene3D" id="3.40.50.1000">
    <property type="entry name" value="HAD superfamily/HAD-like"/>
    <property type="match status" value="1"/>
</dbReference>
<dbReference type="InterPro" id="IPR023214">
    <property type="entry name" value="HAD_sf"/>
</dbReference>
<accession>A0A2Z4QF99</accession>
<gene>
    <name evidence="1" type="ORF">Alexandra_217</name>
</gene>
<organism evidence="1 2">
    <name type="scientific">Erwinia phage vB_EamM_Alexandra</name>
    <dbReference type="NCBI Taxonomy" id="2201424"/>
    <lineage>
        <taxon>Viruses</taxon>
        <taxon>Duplodnaviria</taxon>
        <taxon>Heunggongvirae</taxon>
        <taxon>Uroviricota</taxon>
        <taxon>Caudoviricetes</taxon>
        <taxon>Alexandravirus</taxon>
        <taxon>Alexandravirus alexandra</taxon>
    </lineage>
</organism>
<dbReference type="Proteomes" id="UP000251795">
    <property type="component" value="Segment"/>
</dbReference>
<dbReference type="SUPFAM" id="SSF56784">
    <property type="entry name" value="HAD-like"/>
    <property type="match status" value="1"/>
</dbReference>
<dbReference type="InterPro" id="IPR036412">
    <property type="entry name" value="HAD-like_sf"/>
</dbReference>
<dbReference type="EMBL" id="MH248138">
    <property type="protein sequence ID" value="AWY08481.1"/>
    <property type="molecule type" value="Genomic_DNA"/>
</dbReference>
<sequence length="195" mass="22629">MIKYIFFDMDDTAFDTHNFMLCFLMNWGIYPGVDTYITPENGGEPFTEMLADGRFMYQANMRDYFIQTVAMLVRDGFSVGICTHRGYHAKGERFTRKALSKHLSLFDHIHCLDSREHPDKVAFLNATYGEGTWILVDDNPVTAVRDSFTRVGVNVTLPKNVLLFNKGWNMHINHPHRISSFDRQHFLQNLVPMLN</sequence>
<protein>
    <submittedName>
        <fullName evidence="1">Uncharacterized protein</fullName>
    </submittedName>
</protein>
<keyword evidence="2" id="KW-1185">Reference proteome</keyword>
<name>A0A2Z4QF99_9CAUD</name>
<evidence type="ECO:0000313" key="1">
    <source>
        <dbReference type="EMBL" id="AWY08481.1"/>
    </source>
</evidence>
<reference evidence="1 2" key="1">
    <citation type="submission" date="2018-04" db="EMBL/GenBank/DDBJ databases">
        <authorList>
            <person name="Go L.Y."/>
            <person name="Mitchell J.A."/>
        </authorList>
    </citation>
    <scope>NUCLEOTIDE SEQUENCE [LARGE SCALE GENOMIC DNA]</scope>
</reference>